<dbReference type="AlphaFoldDB" id="A0A1D2MK02"/>
<evidence type="ECO:0000313" key="1">
    <source>
        <dbReference type="EMBL" id="ODM93349.1"/>
    </source>
</evidence>
<proteinExistence type="predicted"/>
<comment type="caution">
    <text evidence="1">The sequence shown here is derived from an EMBL/GenBank/DDBJ whole genome shotgun (WGS) entry which is preliminary data.</text>
</comment>
<dbReference type="Proteomes" id="UP000094527">
    <property type="component" value="Unassembled WGS sequence"/>
</dbReference>
<reference evidence="1 2" key="1">
    <citation type="journal article" date="2016" name="Genome Biol. Evol.">
        <title>Gene Family Evolution Reflects Adaptation to Soil Environmental Stressors in the Genome of the Collembolan Orchesella cincta.</title>
        <authorList>
            <person name="Faddeeva-Vakhrusheva A."/>
            <person name="Derks M.F."/>
            <person name="Anvar S.Y."/>
            <person name="Agamennone V."/>
            <person name="Suring W."/>
            <person name="Smit S."/>
            <person name="van Straalen N.M."/>
            <person name="Roelofs D."/>
        </authorList>
    </citation>
    <scope>NUCLEOTIDE SEQUENCE [LARGE SCALE GENOMIC DNA]</scope>
    <source>
        <tissue evidence="1">Mixed pool</tissue>
    </source>
</reference>
<protein>
    <submittedName>
        <fullName evidence="1">Uncharacterized protein</fullName>
    </submittedName>
</protein>
<accession>A0A1D2MK02</accession>
<keyword evidence="2" id="KW-1185">Reference proteome</keyword>
<feature type="non-terminal residue" evidence="1">
    <location>
        <position position="56"/>
    </location>
</feature>
<name>A0A1D2MK02_ORCCI</name>
<evidence type="ECO:0000313" key="2">
    <source>
        <dbReference type="Proteomes" id="UP000094527"/>
    </source>
</evidence>
<dbReference type="EMBL" id="LJIJ01001013">
    <property type="protein sequence ID" value="ODM93349.1"/>
    <property type="molecule type" value="Genomic_DNA"/>
</dbReference>
<organism evidence="1 2">
    <name type="scientific">Orchesella cincta</name>
    <name type="common">Springtail</name>
    <name type="synonym">Podura cincta</name>
    <dbReference type="NCBI Taxonomy" id="48709"/>
    <lineage>
        <taxon>Eukaryota</taxon>
        <taxon>Metazoa</taxon>
        <taxon>Ecdysozoa</taxon>
        <taxon>Arthropoda</taxon>
        <taxon>Hexapoda</taxon>
        <taxon>Collembola</taxon>
        <taxon>Entomobryomorpha</taxon>
        <taxon>Entomobryoidea</taxon>
        <taxon>Orchesellidae</taxon>
        <taxon>Orchesellinae</taxon>
        <taxon>Orchesella</taxon>
    </lineage>
</organism>
<sequence>MDIIQLKLNVSLKNIEECQGISMLKNDNQTGISVGLSMPLKYLELIPDNTNTMLMR</sequence>
<gene>
    <name evidence="1" type="ORF">Ocin01_13331</name>
</gene>